<reference evidence="2" key="2">
    <citation type="submission" date="2017-11" db="EMBL/GenBank/DDBJ databases">
        <title>Coralsnake Venomics: Analyses of Venom Gland Transcriptomes and Proteomes of Six Brazilian Taxa.</title>
        <authorList>
            <person name="Aird S.D."/>
            <person name="Jorge da Silva N."/>
            <person name="Qiu L."/>
            <person name="Villar-Briones A."/>
            <person name="Aparecida-Saddi V."/>
            <person name="Campos-Telles M.P."/>
            <person name="Grau M."/>
            <person name="Mikheyev A.S."/>
        </authorList>
    </citation>
    <scope>NUCLEOTIDE SEQUENCE</scope>
    <source>
        <tissue evidence="2">Venom_gland</tissue>
    </source>
</reference>
<dbReference type="EMBL" id="IACM01173383">
    <property type="protein sequence ID" value="LAB44499.1"/>
    <property type="molecule type" value="Transcribed_RNA"/>
</dbReference>
<organism evidence="2">
    <name type="scientific">Micrurus spixii</name>
    <name type="common">Amazon coral snake</name>
    <dbReference type="NCBI Taxonomy" id="129469"/>
    <lineage>
        <taxon>Eukaryota</taxon>
        <taxon>Metazoa</taxon>
        <taxon>Chordata</taxon>
        <taxon>Craniata</taxon>
        <taxon>Vertebrata</taxon>
        <taxon>Euteleostomi</taxon>
        <taxon>Lepidosauria</taxon>
        <taxon>Squamata</taxon>
        <taxon>Bifurcata</taxon>
        <taxon>Unidentata</taxon>
        <taxon>Episquamata</taxon>
        <taxon>Toxicofera</taxon>
        <taxon>Serpentes</taxon>
        <taxon>Colubroidea</taxon>
        <taxon>Elapidae</taxon>
        <taxon>Elapinae</taxon>
        <taxon>Micrurus</taxon>
    </lineage>
</organism>
<protein>
    <submittedName>
        <fullName evidence="2">Uncharacterized protein</fullName>
    </submittedName>
</protein>
<name>A0A2D4NH81_9SAUR</name>
<proteinExistence type="predicted"/>
<evidence type="ECO:0000256" key="1">
    <source>
        <dbReference type="SAM" id="Phobius"/>
    </source>
</evidence>
<reference evidence="2" key="1">
    <citation type="submission" date="2017-07" db="EMBL/GenBank/DDBJ databases">
        <authorList>
            <person name="Mikheyev A."/>
            <person name="Grau M."/>
        </authorList>
    </citation>
    <scope>NUCLEOTIDE SEQUENCE</scope>
    <source>
        <tissue evidence="2">Venom_gland</tissue>
    </source>
</reference>
<sequence length="126" mass="14652">MGITLRCPFLILMFYFLFRLFHIFPPAPCPIFTPLCVQVLGPTCAFSFYLWYTPVDAAKSDTLFCCKIVKKNTVLSPVSLHLHKFLTSSDSQFNVCCKQNEEEKRRKGGRVEVFYKRNKMAREGRK</sequence>
<keyword evidence="1" id="KW-1133">Transmembrane helix</keyword>
<accession>A0A2D4NH81</accession>
<evidence type="ECO:0000313" key="2">
    <source>
        <dbReference type="EMBL" id="LAB44499.1"/>
    </source>
</evidence>
<feature type="transmembrane region" description="Helical" evidence="1">
    <location>
        <begin position="7"/>
        <end position="25"/>
    </location>
</feature>
<dbReference type="AlphaFoldDB" id="A0A2D4NH81"/>
<keyword evidence="1" id="KW-0812">Transmembrane</keyword>
<keyword evidence="1" id="KW-0472">Membrane</keyword>
<feature type="transmembrane region" description="Helical" evidence="1">
    <location>
        <begin position="31"/>
        <end position="52"/>
    </location>
</feature>